<dbReference type="InterPro" id="IPR026341">
    <property type="entry name" value="T9SS_type_B"/>
</dbReference>
<keyword evidence="1" id="KW-0732">Signal</keyword>
<dbReference type="PATRIC" id="fig|237258.4.peg.54"/>
<evidence type="ECO:0000313" key="3">
    <source>
        <dbReference type="EMBL" id="OEL11068.1"/>
    </source>
</evidence>
<dbReference type="InterPro" id="IPR035234">
    <property type="entry name" value="IgGFc-bd_N"/>
</dbReference>
<proteinExistence type="predicted"/>
<dbReference type="Pfam" id="PF13585">
    <property type="entry name" value="CHU_C"/>
    <property type="match status" value="1"/>
</dbReference>
<evidence type="ECO:0000259" key="2">
    <source>
        <dbReference type="Pfam" id="PF17517"/>
    </source>
</evidence>
<dbReference type="EMBL" id="MKGI01000062">
    <property type="protein sequence ID" value="OEL11068.1"/>
    <property type="molecule type" value="Genomic_DNA"/>
</dbReference>
<gene>
    <name evidence="3" type="ORF">BHF72_2476</name>
</gene>
<dbReference type="Proteomes" id="UP000095601">
    <property type="component" value="Unassembled WGS sequence"/>
</dbReference>
<accession>A0A1E5UE32</accession>
<dbReference type="STRING" id="237258.SAMN04489756_12810"/>
<sequence length="1390" mass="153043">MKKLFTFLLFLFFITKSFAQFDTEHWFAPMADASNGSEAQQYIYVSTNETTPFKVDIYNNNIVIGTINNLSKGSPQKFSIPREYIITSDNTEINAKATLGLHLVGEKKFFANLRFSVFNHAEILTSKGKSALGKNFYIGMGEQYNPNNAANRNGLNAIASVIATENNTTIKLSGYNKDVIFSDGTTDDEKTIILNKGESYIFETRVSDGIPNLDGLIGANLSADKPVSVTNGNFLSLAENKANYDILMDQSAPTDRLGTEYVVLKGNGTANGLTNGYTEKSLVIATEDNTEVYVNGANTPITTLSKGQFYFIRGNFYNPSGNIYNLYIKSTKPIYVYQFLAGTDGADGTPEFATGGFNFIPALSCYLPSNIDEIGFVSEMPYRSYFENYYNTKLNIITEKGATVSINGTPINSSYGPFALSGNSAWETYVVPNVSGNVTIKSTRSVTAGIAAGNGAVGYGGYFAGFNSVPIISKGGDCEKGNVTLEVDNTYDGYQWYYNGNPYTGPGANTYIITPTESGDYYVKITKASCGSLDSPIFKFQRCPFKTTLVIEVSDCAPTYKITPKFSTSTQTIDISSIKITKAPSYGTATIDATTGEITYTLTDTTVISDTFTYSFSGTDPNYPDTEFVPVNIIVNRLKTITGEALACIKPDKTGDFDLTQAKVSNDTNITKVEYFENYDAATKTFSNPIANFTSYNSIPKTIYAKVTNSYGCTEMAEINLNFYPIPNIDTLKFDSTLCDTDFDGLYEPDFDEISKTIVNNSADFDIYYFDNPGFNFPALPKNWTYTTPTRIYILVASRNGCTNATGFLDFKIGNKLSVTDATSQICDGDFNNTEAVNLATYLPQLTSETSYTHQFYLTKNDADLEQNPISASQNLTSTTTFYVRIKKSGICDNIAALTLNFGQPNTSTTLPAQVTVCEGSTTTLDAGIGFTSYLWSNGATTQTITVGKGDYSVVLTSPNSCTFTQNVKVVESPKAIVDISKFNTTICDQNLDGTIEVNLNNVTSAILLNPGIYRVKYYTNITDANAGSTNVLNTSWSFSTDTTIFIRVESDYCPAQIYPLDFKFGNRVTVLTSTLSQEVCDDDLDAIKSVNLKTFESFFTTDNSVSITYFNSENDAKNNINPISSTQNITSTGTYFLRFEKVNSCPNWAKITVNIKTPKASTTLQNKTICKNTTTVVDAGTGFTYYKWSNGTEGATLQTATYGVGTHSVELTSTNGCVYKQSFTISEAVDPVIDSVIEQGNSITVNVSGGTAPYEYSLDQINWQTSNMFYNLRYGIQKVYVRDAYVCTPVEYEFTIINIINAITPNGDGINDVLDYSDLRVKKDVKISIFDRFGKKVYSSEKQSNYIWNGTENGRSIITGTYWYVLEWTEPDTNTKITYKNWIIVKNRN</sequence>
<dbReference type="RefSeq" id="WP_069798832.1">
    <property type="nucleotide sequence ID" value="NZ_MKGI01000062.1"/>
</dbReference>
<protein>
    <submittedName>
        <fullName evidence="3">Gliding motility-associated C-terminal domain protein</fullName>
    </submittedName>
</protein>
<comment type="caution">
    <text evidence="3">The sequence shown here is derived from an EMBL/GenBank/DDBJ whole genome shotgun (WGS) entry which is preliminary data.</text>
</comment>
<evidence type="ECO:0000256" key="1">
    <source>
        <dbReference type="SAM" id="SignalP"/>
    </source>
</evidence>
<feature type="signal peptide" evidence="1">
    <location>
        <begin position="1"/>
        <end position="19"/>
    </location>
</feature>
<name>A0A1E5UE32_9FLAO</name>
<dbReference type="NCBIfam" id="TIGR04131">
    <property type="entry name" value="Bac_Flav_CTERM"/>
    <property type="match status" value="1"/>
</dbReference>
<reference evidence="3 4" key="1">
    <citation type="submission" date="2016-09" db="EMBL/GenBank/DDBJ databases">
        <authorList>
            <person name="Capua I."/>
            <person name="De Benedictis P."/>
            <person name="Joannis T."/>
            <person name="Lombin L.H."/>
            <person name="Cattoli G."/>
        </authorList>
    </citation>
    <scope>NUCLEOTIDE SEQUENCE [LARGE SCALE GENOMIC DNA]</scope>
    <source>
        <strain evidence="3 4">NRS-1</strain>
    </source>
</reference>
<feature type="domain" description="IgGFc-binding protein N-terminal" evidence="2">
    <location>
        <begin position="130"/>
        <end position="449"/>
    </location>
</feature>
<organism evidence="3 4">
    <name type="scientific">Cloacibacterium normanense</name>
    <dbReference type="NCBI Taxonomy" id="237258"/>
    <lineage>
        <taxon>Bacteria</taxon>
        <taxon>Pseudomonadati</taxon>
        <taxon>Bacteroidota</taxon>
        <taxon>Flavobacteriia</taxon>
        <taxon>Flavobacteriales</taxon>
        <taxon>Weeksellaceae</taxon>
    </lineage>
</organism>
<keyword evidence="4" id="KW-1185">Reference proteome</keyword>
<feature type="chain" id="PRO_5009186870" evidence="1">
    <location>
        <begin position="20"/>
        <end position="1390"/>
    </location>
</feature>
<dbReference type="Pfam" id="PF17517">
    <property type="entry name" value="IgGFc_binding"/>
    <property type="match status" value="1"/>
</dbReference>
<evidence type="ECO:0000313" key="4">
    <source>
        <dbReference type="Proteomes" id="UP000095601"/>
    </source>
</evidence>